<dbReference type="Pfam" id="PF02167">
    <property type="entry name" value="Cytochrom_C1"/>
    <property type="match status" value="1"/>
</dbReference>
<dbReference type="GO" id="GO:0020037">
    <property type="term" value="F:heme binding"/>
    <property type="evidence" value="ECO:0007669"/>
    <property type="project" value="InterPro"/>
</dbReference>
<feature type="signal peptide" evidence="10">
    <location>
        <begin position="1"/>
        <end position="18"/>
    </location>
</feature>
<dbReference type="InterPro" id="IPR002326">
    <property type="entry name" value="Cyt_c1"/>
</dbReference>
<dbReference type="Gene3D" id="1.10.760.10">
    <property type="entry name" value="Cytochrome c-like domain"/>
    <property type="match status" value="1"/>
</dbReference>
<dbReference type="InterPro" id="IPR036909">
    <property type="entry name" value="Cyt_c-like_dom_sf"/>
</dbReference>
<evidence type="ECO:0000256" key="1">
    <source>
        <dbReference type="ARBA" id="ARBA00004370"/>
    </source>
</evidence>
<accession>A0AA86IZ39</accession>
<dbReference type="RefSeq" id="WP_130558598.1">
    <property type="nucleotide sequence ID" value="NZ_AP028947.1"/>
</dbReference>
<evidence type="ECO:0000256" key="4">
    <source>
        <dbReference type="ARBA" id="ARBA00022723"/>
    </source>
</evidence>
<evidence type="ECO:0000256" key="9">
    <source>
        <dbReference type="SAM" id="Phobius"/>
    </source>
</evidence>
<dbReference type="InterPro" id="IPR009056">
    <property type="entry name" value="Cyt_c-like_dom"/>
</dbReference>
<dbReference type="GO" id="GO:0009055">
    <property type="term" value="F:electron transfer activity"/>
    <property type="evidence" value="ECO:0007669"/>
    <property type="project" value="InterPro"/>
</dbReference>
<organism evidence="12 13">
    <name type="scientific">Limnobacter thiooxidans</name>
    <dbReference type="NCBI Taxonomy" id="131080"/>
    <lineage>
        <taxon>Bacteria</taxon>
        <taxon>Pseudomonadati</taxon>
        <taxon>Pseudomonadota</taxon>
        <taxon>Betaproteobacteria</taxon>
        <taxon>Burkholderiales</taxon>
        <taxon>Burkholderiaceae</taxon>
        <taxon>Limnobacter</taxon>
    </lineage>
</organism>
<evidence type="ECO:0000256" key="8">
    <source>
        <dbReference type="PIRSR" id="PIRSR602326-1"/>
    </source>
</evidence>
<evidence type="ECO:0000313" key="13">
    <source>
        <dbReference type="Proteomes" id="UP001329151"/>
    </source>
</evidence>
<feature type="binding site" description="covalent" evidence="8">
    <location>
        <position position="49"/>
    </location>
    <ligand>
        <name>heme c</name>
        <dbReference type="ChEBI" id="CHEBI:61717"/>
    </ligand>
</feature>
<comment type="subcellular location">
    <subcellularLocation>
        <location evidence="1">Membrane</location>
    </subcellularLocation>
</comment>
<keyword evidence="7 9" id="KW-0472">Membrane</keyword>
<reference evidence="12 13" key="1">
    <citation type="submission" date="2023-10" db="EMBL/GenBank/DDBJ databases">
        <title>Complete Genome Sequence of Limnobacter thiooxidans CS-K2T, Isolated from freshwater lake sediments in Bavaria, Germany.</title>
        <authorList>
            <person name="Naruki M."/>
            <person name="Watanabe A."/>
            <person name="Warashina T."/>
            <person name="Morita T."/>
            <person name="Arakawa K."/>
        </authorList>
    </citation>
    <scope>NUCLEOTIDE SEQUENCE [LARGE SCALE GENOMIC DNA]</scope>
    <source>
        <strain evidence="12 13">CS-K2</strain>
    </source>
</reference>
<keyword evidence="3 9" id="KW-0812">Transmembrane</keyword>
<dbReference type="AlphaFoldDB" id="A0AA86IZ39"/>
<protein>
    <submittedName>
        <fullName evidence="12">Cytochrome c1</fullName>
    </submittedName>
</protein>
<keyword evidence="4 8" id="KW-0479">Metal-binding</keyword>
<evidence type="ECO:0000256" key="6">
    <source>
        <dbReference type="ARBA" id="ARBA00023004"/>
    </source>
</evidence>
<evidence type="ECO:0000256" key="3">
    <source>
        <dbReference type="ARBA" id="ARBA00022692"/>
    </source>
</evidence>
<gene>
    <name evidence="12" type="ORF">RGQ30_03720</name>
</gene>
<keyword evidence="13" id="KW-1185">Reference proteome</keyword>
<proteinExistence type="predicted"/>
<evidence type="ECO:0000256" key="7">
    <source>
        <dbReference type="ARBA" id="ARBA00023136"/>
    </source>
</evidence>
<keyword evidence="5 9" id="KW-1133">Transmembrane helix</keyword>
<feature type="transmembrane region" description="Helical" evidence="9">
    <location>
        <begin position="223"/>
        <end position="243"/>
    </location>
</feature>
<evidence type="ECO:0000313" key="12">
    <source>
        <dbReference type="EMBL" id="BET24871.1"/>
    </source>
</evidence>
<feature type="binding site" description="covalent" evidence="8">
    <location>
        <position position="53"/>
    </location>
    <ligand>
        <name>heme c</name>
        <dbReference type="ChEBI" id="CHEBI:61717"/>
    </ligand>
</feature>
<comment type="cofactor">
    <cofactor evidence="8">
        <name>heme c</name>
        <dbReference type="ChEBI" id="CHEBI:61717"/>
    </cofactor>
    <text evidence="8">Binds 1 heme c group covalently per subunit.</text>
</comment>
<dbReference type="PANTHER" id="PTHR10266">
    <property type="entry name" value="CYTOCHROME C1"/>
    <property type="match status" value="1"/>
</dbReference>
<feature type="binding site" description="covalent" evidence="8">
    <location>
        <position position="52"/>
    </location>
    <ligand>
        <name>heme c</name>
        <dbReference type="ChEBI" id="CHEBI:61717"/>
    </ligand>
</feature>
<feature type="chain" id="PRO_5041670833" evidence="10">
    <location>
        <begin position="19"/>
        <end position="252"/>
    </location>
</feature>
<dbReference type="EMBL" id="AP028947">
    <property type="protein sequence ID" value="BET24871.1"/>
    <property type="molecule type" value="Genomic_DNA"/>
</dbReference>
<dbReference type="GO" id="GO:0046872">
    <property type="term" value="F:metal ion binding"/>
    <property type="evidence" value="ECO:0007669"/>
    <property type="project" value="UniProtKB-KW"/>
</dbReference>
<dbReference type="Proteomes" id="UP001329151">
    <property type="component" value="Chromosome"/>
</dbReference>
<evidence type="ECO:0000256" key="5">
    <source>
        <dbReference type="ARBA" id="ARBA00022989"/>
    </source>
</evidence>
<dbReference type="GO" id="GO:0016020">
    <property type="term" value="C:membrane"/>
    <property type="evidence" value="ECO:0007669"/>
    <property type="project" value="UniProtKB-SubCell"/>
</dbReference>
<dbReference type="SUPFAM" id="SSF46626">
    <property type="entry name" value="Cytochrome c"/>
    <property type="match status" value="1"/>
</dbReference>
<name>A0AA86IZ39_9BURK</name>
<evidence type="ECO:0000256" key="10">
    <source>
        <dbReference type="SAM" id="SignalP"/>
    </source>
</evidence>
<dbReference type="PROSITE" id="PS51007">
    <property type="entry name" value="CYTC"/>
    <property type="match status" value="1"/>
</dbReference>
<feature type="domain" description="Cytochrome c" evidence="11">
    <location>
        <begin position="36"/>
        <end position="215"/>
    </location>
</feature>
<keyword evidence="10" id="KW-0732">Signal</keyword>
<keyword evidence="6 8" id="KW-0408">Iron</keyword>
<dbReference type="PANTHER" id="PTHR10266:SF3">
    <property type="entry name" value="CYTOCHROME C1, HEME PROTEIN, MITOCHONDRIAL"/>
    <property type="match status" value="1"/>
</dbReference>
<evidence type="ECO:0000259" key="11">
    <source>
        <dbReference type="PROSITE" id="PS51007"/>
    </source>
</evidence>
<evidence type="ECO:0000256" key="2">
    <source>
        <dbReference type="ARBA" id="ARBA00022617"/>
    </source>
</evidence>
<dbReference type="KEGG" id="lto:RGQ30_03720"/>
<sequence length="252" mass="28389">MMKKLLALLALVPSLVFSAGSNYPLDKAPDLTNDLAALQRGAKLFSNYCLNCHAAESMRYNRLRDIGLSEEQIKENLMFATDSVGDTMNIAMDPKDAKKWFGAAPPDLSLIARSRASSNGPGADYIYTYLRTYYRDPSKPTGWNNMAFPNVGMPHVLWELQGERIAKFEDKPDAHDPAKTVHTFVGFEQTKPGTMTTVEYDQAMADLTSFLVFMAEPVREDRFKLGVIVLMFFGVFTVFAWRLNAAYWKDIK</sequence>
<keyword evidence="2 8" id="KW-0349">Heme</keyword>